<gene>
    <name evidence="1" type="ORF">F3Y22_tig00110187pilonHSYRG00095</name>
</gene>
<keyword evidence="2" id="KW-1185">Reference proteome</keyword>
<dbReference type="EMBL" id="VEPZ02000867">
    <property type="protein sequence ID" value="KAE8714825.1"/>
    <property type="molecule type" value="Genomic_DNA"/>
</dbReference>
<reference evidence="1" key="1">
    <citation type="submission" date="2019-09" db="EMBL/GenBank/DDBJ databases">
        <title>Draft genome information of white flower Hibiscus syriacus.</title>
        <authorList>
            <person name="Kim Y.-M."/>
        </authorList>
    </citation>
    <scope>NUCLEOTIDE SEQUENCE [LARGE SCALE GENOMIC DNA]</scope>
    <source>
        <strain evidence="1">YM2019G1</strain>
    </source>
</reference>
<proteinExistence type="predicted"/>
<dbReference type="AlphaFoldDB" id="A0A6A3BFF9"/>
<dbReference type="Proteomes" id="UP000436088">
    <property type="component" value="Unassembled WGS sequence"/>
</dbReference>
<organism evidence="1 2">
    <name type="scientific">Hibiscus syriacus</name>
    <name type="common">Rose of Sharon</name>
    <dbReference type="NCBI Taxonomy" id="106335"/>
    <lineage>
        <taxon>Eukaryota</taxon>
        <taxon>Viridiplantae</taxon>
        <taxon>Streptophyta</taxon>
        <taxon>Embryophyta</taxon>
        <taxon>Tracheophyta</taxon>
        <taxon>Spermatophyta</taxon>
        <taxon>Magnoliopsida</taxon>
        <taxon>eudicotyledons</taxon>
        <taxon>Gunneridae</taxon>
        <taxon>Pentapetalae</taxon>
        <taxon>rosids</taxon>
        <taxon>malvids</taxon>
        <taxon>Malvales</taxon>
        <taxon>Malvaceae</taxon>
        <taxon>Malvoideae</taxon>
        <taxon>Hibiscus</taxon>
    </lineage>
</organism>
<name>A0A6A3BFF9_HIBSY</name>
<sequence>MVATRTHFLRCAELRTELQDVTSKINELRIRLSHPFLRRRLWMQKHLRRSLENMRFKAERTCARFHTYYGRLMRRNNICVKSRAELKQIIAIKNLGWPGVIKIAATARDLDRLRRRVREADITIVRGYLR</sequence>
<protein>
    <submittedName>
        <fullName evidence="1">Uncharacterized protein</fullName>
    </submittedName>
</protein>
<evidence type="ECO:0000313" key="1">
    <source>
        <dbReference type="EMBL" id="KAE8714825.1"/>
    </source>
</evidence>
<evidence type="ECO:0000313" key="2">
    <source>
        <dbReference type="Proteomes" id="UP000436088"/>
    </source>
</evidence>
<accession>A0A6A3BFF9</accession>
<comment type="caution">
    <text evidence="1">The sequence shown here is derived from an EMBL/GenBank/DDBJ whole genome shotgun (WGS) entry which is preliminary data.</text>
</comment>